<proteinExistence type="predicted"/>
<gene>
    <name evidence="1" type="ORF">OBE_17263</name>
</gene>
<comment type="caution">
    <text evidence="1">The sequence shown here is derived from an EMBL/GenBank/DDBJ whole genome shotgun (WGS) entry which is preliminary data.</text>
</comment>
<protein>
    <submittedName>
        <fullName evidence="1">Polypeptide-transport-associated domain protein FtsQ-type</fullName>
    </submittedName>
</protein>
<evidence type="ECO:0000313" key="1">
    <source>
        <dbReference type="EMBL" id="EKC44839.1"/>
    </source>
</evidence>
<reference evidence="1" key="1">
    <citation type="journal article" date="2013" name="Environ. Microbiol.">
        <title>Microbiota from the distal guts of lean and obese adolescents exhibit partial functional redundancy besides clear differences in community structure.</title>
        <authorList>
            <person name="Ferrer M."/>
            <person name="Ruiz A."/>
            <person name="Lanza F."/>
            <person name="Haange S.B."/>
            <person name="Oberbach A."/>
            <person name="Till H."/>
            <person name="Bargiela R."/>
            <person name="Campoy C."/>
            <person name="Segura M.T."/>
            <person name="Richter M."/>
            <person name="von Bergen M."/>
            <person name="Seifert J."/>
            <person name="Suarez A."/>
        </authorList>
    </citation>
    <scope>NUCLEOTIDE SEQUENCE</scope>
</reference>
<dbReference type="AlphaFoldDB" id="K1RMT2"/>
<name>K1RMT2_9ZZZZ</name>
<dbReference type="EMBL" id="AJWZ01011535">
    <property type="protein sequence ID" value="EKC44839.1"/>
    <property type="molecule type" value="Genomic_DNA"/>
</dbReference>
<accession>K1RMT2</accession>
<sequence>MRIEENLPYVYKAEIKRKLPDTIEIKVTDAKVAYSLLCEDNTYILLDNNFKVLEKGAQMATGIIINKTEVKSAKPGHKIQFKNSDVGTCLERMANCIKENNFTEITSIYSKNISDNYVVYDNRITFKLGNSKDLDTKIMKGLTACDKLNSSSPNATGTMTVSTDKSIYFTEE</sequence>
<organism evidence="1">
    <name type="scientific">human gut metagenome</name>
    <dbReference type="NCBI Taxonomy" id="408170"/>
    <lineage>
        <taxon>unclassified sequences</taxon>
        <taxon>metagenomes</taxon>
        <taxon>organismal metagenomes</taxon>
    </lineage>
</organism>